<evidence type="ECO:0000256" key="5">
    <source>
        <dbReference type="SAM" id="MobiDB-lite"/>
    </source>
</evidence>
<organism evidence="7 8">
    <name type="scientific">Marinobacter excellens HL-55</name>
    <dbReference type="NCBI Taxonomy" id="1305731"/>
    <lineage>
        <taxon>Bacteria</taxon>
        <taxon>Pseudomonadati</taxon>
        <taxon>Pseudomonadota</taxon>
        <taxon>Gammaproteobacteria</taxon>
        <taxon>Pseudomonadales</taxon>
        <taxon>Marinobacteraceae</taxon>
        <taxon>Marinobacter</taxon>
    </lineage>
</organism>
<protein>
    <submittedName>
        <fullName evidence="7">NTE family protein</fullName>
    </submittedName>
</protein>
<evidence type="ECO:0000256" key="1">
    <source>
        <dbReference type="ARBA" id="ARBA00022801"/>
    </source>
</evidence>
<dbReference type="GO" id="GO:0016042">
    <property type="term" value="P:lipid catabolic process"/>
    <property type="evidence" value="ECO:0007669"/>
    <property type="project" value="UniProtKB-UniRule"/>
</dbReference>
<evidence type="ECO:0000313" key="8">
    <source>
        <dbReference type="Proteomes" id="UP000050416"/>
    </source>
</evidence>
<feature type="short sequence motif" description="GXSXG" evidence="4">
    <location>
        <begin position="87"/>
        <end position="91"/>
    </location>
</feature>
<evidence type="ECO:0000259" key="6">
    <source>
        <dbReference type="PROSITE" id="PS51635"/>
    </source>
</evidence>
<dbReference type="InterPro" id="IPR050301">
    <property type="entry name" value="NTE"/>
</dbReference>
<comment type="caution">
    <text evidence="4">Lacks conserved residue(s) required for the propagation of feature annotation.</text>
</comment>
<dbReference type="Proteomes" id="UP000050416">
    <property type="component" value="Unassembled WGS sequence"/>
</dbReference>
<dbReference type="PROSITE" id="PS51635">
    <property type="entry name" value="PNPLA"/>
    <property type="match status" value="1"/>
</dbReference>
<dbReference type="InterPro" id="IPR016035">
    <property type="entry name" value="Acyl_Trfase/lysoPLipase"/>
</dbReference>
<feature type="active site" description="Proton acceptor" evidence="4">
    <location>
        <position position="203"/>
    </location>
</feature>
<dbReference type="GO" id="GO:0016787">
    <property type="term" value="F:hydrolase activity"/>
    <property type="evidence" value="ECO:0007669"/>
    <property type="project" value="UniProtKB-UniRule"/>
</dbReference>
<accession>A0A0N8KL79</accession>
<keyword evidence="3 4" id="KW-0443">Lipid metabolism</keyword>
<dbReference type="EMBL" id="LJZQ01000003">
    <property type="protein sequence ID" value="KPQ30186.1"/>
    <property type="molecule type" value="Genomic_DNA"/>
</dbReference>
<evidence type="ECO:0000256" key="4">
    <source>
        <dbReference type="PROSITE-ProRule" id="PRU01161"/>
    </source>
</evidence>
<evidence type="ECO:0000256" key="2">
    <source>
        <dbReference type="ARBA" id="ARBA00022963"/>
    </source>
</evidence>
<feature type="domain" description="PNPLA" evidence="6">
    <location>
        <begin position="56"/>
        <end position="216"/>
    </location>
</feature>
<dbReference type="PANTHER" id="PTHR14226">
    <property type="entry name" value="NEUROPATHY TARGET ESTERASE/SWISS CHEESE D.MELANOGASTER"/>
    <property type="match status" value="1"/>
</dbReference>
<dbReference type="PATRIC" id="fig|1305731.5.peg.2631"/>
<feature type="active site" description="Nucleophile" evidence="4">
    <location>
        <position position="89"/>
    </location>
</feature>
<feature type="short sequence motif" description="DGA/G" evidence="4">
    <location>
        <begin position="203"/>
        <end position="205"/>
    </location>
</feature>
<keyword evidence="2 4" id="KW-0442">Lipid degradation</keyword>
<proteinExistence type="predicted"/>
<dbReference type="OrthoDB" id="5290098at2"/>
<dbReference type="SUPFAM" id="SSF52151">
    <property type="entry name" value="FabD/lysophospholipase-like"/>
    <property type="match status" value="1"/>
</dbReference>
<evidence type="ECO:0000313" key="7">
    <source>
        <dbReference type="EMBL" id="KPQ30186.1"/>
    </source>
</evidence>
<dbReference type="Pfam" id="PF01734">
    <property type="entry name" value="Patatin"/>
    <property type="match status" value="1"/>
</dbReference>
<feature type="region of interest" description="Disordered" evidence="5">
    <location>
        <begin position="1"/>
        <end position="50"/>
    </location>
</feature>
<feature type="compositionally biased region" description="Polar residues" evidence="5">
    <location>
        <begin position="41"/>
        <end position="50"/>
    </location>
</feature>
<dbReference type="STRING" id="1305731.GCA_000934705_01314"/>
<sequence length="412" mass="44569">MSGKDEPKGGGSGQPMTSPRDGASAVVESSQLSPASAPASTDTHSAQTGKGKTVALTLGSGGARGYAHIGAIEVLQERGYNIVAISGCSMGALIGGMYAAGKMKDYKDWVTGLGQFDVLKLLDVTFTSVGAIRGDKVFSIVRDILGDTRIEDLPIAYTAVATDLLAHKEIWFQEGPLDRAIRASIAIPSVVTPLVLDGRVLVDGALLNPLPIIPTISAHADLIMAVNLSGEDELPRRIPDAAFTVDDDNASDMDEWVDAIRDKASRWFDWDTLKSLTSRKIDGGESPEEKISREMAKKAHEKEKKARRDEAARVEQEHRASKKDDHETIDWDKLGIGKFDVMNLTIETMQSALVQYKIAGYPPDLLINIPKNASRSYDYHKAPELIQLGRQRMAAALDRFEASRSSSGPLAL</sequence>
<dbReference type="InterPro" id="IPR002641">
    <property type="entry name" value="PNPLA_dom"/>
</dbReference>
<dbReference type="Gene3D" id="3.40.1090.10">
    <property type="entry name" value="Cytosolic phospholipase A2 catalytic domain"/>
    <property type="match status" value="2"/>
</dbReference>
<name>A0A0N8KL79_9GAMM</name>
<feature type="region of interest" description="Disordered" evidence="5">
    <location>
        <begin position="281"/>
        <end position="324"/>
    </location>
</feature>
<dbReference type="AlphaFoldDB" id="A0A0N8KL79"/>
<gene>
    <name evidence="7" type="ORF">HLUCCX14_03615</name>
</gene>
<evidence type="ECO:0000256" key="3">
    <source>
        <dbReference type="ARBA" id="ARBA00023098"/>
    </source>
</evidence>
<reference evidence="7 8" key="1">
    <citation type="submission" date="2015-09" db="EMBL/GenBank/DDBJ databases">
        <title>Identification and resolution of microdiversity through metagenomic sequencing of parallel consortia.</title>
        <authorList>
            <person name="Nelson W.C."/>
            <person name="Romine M.F."/>
            <person name="Lindemann S.R."/>
        </authorList>
    </citation>
    <scope>NUCLEOTIDE SEQUENCE [LARGE SCALE GENOMIC DNA]</scope>
    <source>
        <strain evidence="7">HL-55</strain>
    </source>
</reference>
<dbReference type="PANTHER" id="PTHR14226:SF76">
    <property type="entry name" value="NTE FAMILY PROTEIN RSSA"/>
    <property type="match status" value="1"/>
</dbReference>
<keyword evidence="1 4" id="KW-0378">Hydrolase</keyword>
<comment type="caution">
    <text evidence="7">The sequence shown here is derived from an EMBL/GenBank/DDBJ whole genome shotgun (WGS) entry which is preliminary data.</text>
</comment>